<reference evidence="2" key="1">
    <citation type="journal article" date="2023" name="Science">
        <title>Genome structures resolve the early diversification of teleost fishes.</title>
        <authorList>
            <person name="Parey E."/>
            <person name="Louis A."/>
            <person name="Montfort J."/>
            <person name="Bouchez O."/>
            <person name="Roques C."/>
            <person name="Iampietro C."/>
            <person name="Lluch J."/>
            <person name="Castinel A."/>
            <person name="Donnadieu C."/>
            <person name="Desvignes T."/>
            <person name="Floi Bucao C."/>
            <person name="Jouanno E."/>
            <person name="Wen M."/>
            <person name="Mejri S."/>
            <person name="Dirks R."/>
            <person name="Jansen H."/>
            <person name="Henkel C."/>
            <person name="Chen W.J."/>
            <person name="Zahm M."/>
            <person name="Cabau C."/>
            <person name="Klopp C."/>
            <person name="Thompson A.W."/>
            <person name="Robinson-Rechavi M."/>
            <person name="Braasch I."/>
            <person name="Lecointre G."/>
            <person name="Bobe J."/>
            <person name="Postlethwait J.H."/>
            <person name="Berthelot C."/>
            <person name="Roest Crollius H."/>
            <person name="Guiguen Y."/>
        </authorList>
    </citation>
    <scope>NUCLEOTIDE SEQUENCE</scope>
    <source>
        <strain evidence="2">NC1722</strain>
    </source>
</reference>
<organism evidence="2 3">
    <name type="scientific">Aldrovandia affinis</name>
    <dbReference type="NCBI Taxonomy" id="143900"/>
    <lineage>
        <taxon>Eukaryota</taxon>
        <taxon>Metazoa</taxon>
        <taxon>Chordata</taxon>
        <taxon>Craniata</taxon>
        <taxon>Vertebrata</taxon>
        <taxon>Euteleostomi</taxon>
        <taxon>Actinopterygii</taxon>
        <taxon>Neopterygii</taxon>
        <taxon>Teleostei</taxon>
        <taxon>Notacanthiformes</taxon>
        <taxon>Halosauridae</taxon>
        <taxon>Aldrovandia</taxon>
    </lineage>
</organism>
<feature type="region of interest" description="Disordered" evidence="1">
    <location>
        <begin position="163"/>
        <end position="192"/>
    </location>
</feature>
<evidence type="ECO:0000313" key="3">
    <source>
        <dbReference type="Proteomes" id="UP001221898"/>
    </source>
</evidence>
<dbReference type="EMBL" id="JAINUG010000004">
    <property type="protein sequence ID" value="KAJ8417164.1"/>
    <property type="molecule type" value="Genomic_DNA"/>
</dbReference>
<protein>
    <submittedName>
        <fullName evidence="2">Uncharacterized protein</fullName>
    </submittedName>
</protein>
<gene>
    <name evidence="2" type="ORF">AAFF_G00283910</name>
</gene>
<dbReference type="Proteomes" id="UP001221898">
    <property type="component" value="Unassembled WGS sequence"/>
</dbReference>
<sequence>MWGRGEFTQVMKNQTMEGTFFTFRTEELPASWACLGLSYFEHHRRLFIKCLQFVPGCLESGQQGGCAALSPIPSLAAHRNVAACLPDRSTAGALYTTTPTPTAPPDLCAGQRDILHHQRWGCLARPQLPDDSGLRVPSQQWRSVSLGWFSNGTRRTSTRVYASQRALTTPPDPPTSGYTPLALCSSLKPPRP</sequence>
<accession>A0AAD7X2M8</accession>
<evidence type="ECO:0000256" key="1">
    <source>
        <dbReference type="SAM" id="MobiDB-lite"/>
    </source>
</evidence>
<keyword evidence="3" id="KW-1185">Reference proteome</keyword>
<dbReference type="AlphaFoldDB" id="A0AAD7X2M8"/>
<name>A0AAD7X2M8_9TELE</name>
<comment type="caution">
    <text evidence="2">The sequence shown here is derived from an EMBL/GenBank/DDBJ whole genome shotgun (WGS) entry which is preliminary data.</text>
</comment>
<evidence type="ECO:0000313" key="2">
    <source>
        <dbReference type="EMBL" id="KAJ8417164.1"/>
    </source>
</evidence>
<proteinExistence type="predicted"/>